<evidence type="ECO:0000256" key="2">
    <source>
        <dbReference type="SAM" id="SignalP"/>
    </source>
</evidence>
<keyword evidence="4" id="KW-1185">Reference proteome</keyword>
<name>A0ABP4B159_9ACTN</name>
<evidence type="ECO:0000256" key="1">
    <source>
        <dbReference type="SAM" id="MobiDB-lite"/>
    </source>
</evidence>
<feature type="signal peptide" evidence="2">
    <location>
        <begin position="1"/>
        <end position="22"/>
    </location>
</feature>
<evidence type="ECO:0000313" key="4">
    <source>
        <dbReference type="Proteomes" id="UP001500542"/>
    </source>
</evidence>
<feature type="region of interest" description="Disordered" evidence="1">
    <location>
        <begin position="768"/>
        <end position="789"/>
    </location>
</feature>
<dbReference type="Pfam" id="PF09471">
    <property type="entry name" value="Peptidase_M64"/>
    <property type="match status" value="1"/>
</dbReference>
<protein>
    <submittedName>
        <fullName evidence="3">M64 family metallopeptidase</fullName>
    </submittedName>
</protein>
<reference evidence="4" key="1">
    <citation type="journal article" date="2019" name="Int. J. Syst. Evol. Microbiol.">
        <title>The Global Catalogue of Microorganisms (GCM) 10K type strain sequencing project: providing services to taxonomists for standard genome sequencing and annotation.</title>
        <authorList>
            <consortium name="The Broad Institute Genomics Platform"/>
            <consortium name="The Broad Institute Genome Sequencing Center for Infectious Disease"/>
            <person name="Wu L."/>
            <person name="Ma J."/>
        </authorList>
    </citation>
    <scope>NUCLEOTIDE SEQUENCE [LARGE SCALE GENOMIC DNA]</scope>
    <source>
        <strain evidence="4">JCM 10977</strain>
    </source>
</reference>
<feature type="chain" id="PRO_5045745715" evidence="2">
    <location>
        <begin position="23"/>
        <end position="789"/>
    </location>
</feature>
<proteinExistence type="predicted"/>
<dbReference type="InterPro" id="IPR019026">
    <property type="entry name" value="Peptidase_M64_IgA"/>
</dbReference>
<dbReference type="Proteomes" id="UP001500542">
    <property type="component" value="Unassembled WGS sequence"/>
</dbReference>
<feature type="region of interest" description="Disordered" evidence="1">
    <location>
        <begin position="427"/>
        <end position="449"/>
    </location>
</feature>
<organism evidence="3 4">
    <name type="scientific">Kribbella koreensis</name>
    <dbReference type="NCBI Taxonomy" id="57909"/>
    <lineage>
        <taxon>Bacteria</taxon>
        <taxon>Bacillati</taxon>
        <taxon>Actinomycetota</taxon>
        <taxon>Actinomycetes</taxon>
        <taxon>Propionibacteriales</taxon>
        <taxon>Kribbellaceae</taxon>
        <taxon>Kribbella</taxon>
    </lineage>
</organism>
<comment type="caution">
    <text evidence="3">The sequence shown here is derived from an EMBL/GenBank/DDBJ whole genome shotgun (WGS) entry which is preliminary data.</text>
</comment>
<dbReference type="RefSeq" id="WP_343971507.1">
    <property type="nucleotide sequence ID" value="NZ_BAAAHK010000008.1"/>
</dbReference>
<feature type="compositionally biased region" description="Low complexity" evidence="1">
    <location>
        <begin position="427"/>
        <end position="446"/>
    </location>
</feature>
<keyword evidence="2" id="KW-0732">Signal</keyword>
<dbReference type="InterPro" id="IPR024079">
    <property type="entry name" value="MetalloPept_cat_dom_sf"/>
</dbReference>
<sequence length="789" mass="83349">MRTGFSKSRLTAVLAVAATAMAGVPLAASAGTTSAAADAVPAPKVVPLQVTGPASSRFNLVVMGDGYTAADLPKFREQVDKHLNVLWSIEPFKTYRNYVNVYAVEIASPESGVDCDPGLDSPKVDTPLQMGFWGGCNPGSVQRLLTVSATAAAQYADLVPGTTPANRQILAIGNSNTYGGAGGTYATASGGNALSALITPHELGHSLGGLQDEYDYYARGDRGAPYEGPEPSSIHHTLLTEQQMLAQQKKWFRWLGEPSESGGPIARYEAGMYAGSGIWRPSKHSMMKVLGYYFDQVSRERMTQRISSRATLIQSSTPPGQVTPTQSVWLQTLHPATHELTVTWTLDSTTLPTNNRRYVDLSSLSLTPGSHTLTAKIVDPTDFVRDPAVRASTALTATRTWTVTPTNEAGFGLPPAAQADPATAEVAAAPQSTFTTSTSTSTSTSTEHPVNADEVVYVETTQSDTEQPTVEWRVDGQVVANPGNDRDFELAPLNLTGTHTLTARAGASELTWQIDGVEPTVTPTLSKPLLKITKPTGPEYIYNDAFTMALKATDDTDGYVVPEFRTDGDGWYNYYGWPTDANAPFKFTAEGTEIDQLVYGKLGTPRVVPWDDVPSGYGRHRIEYRAIDAPGNIATPQSFAVTLLRPTPACTTTITGTRNGPLTVTSGVTCLTNATINGPVAIRPGASLVATDTKISGPVNATNAADLHLLRTTVSGPVTSTGTTRSEVLVATTVSGPTTVRNSSTADPVALAGNTINGPLTCSANTAAPSNLQAPNHVTGPRSGQCSGL</sequence>
<evidence type="ECO:0000313" key="3">
    <source>
        <dbReference type="EMBL" id="GAA0944362.1"/>
    </source>
</evidence>
<gene>
    <name evidence="3" type="ORF">GCM10009554_38440</name>
</gene>
<dbReference type="Gene3D" id="3.40.390.10">
    <property type="entry name" value="Collagenase (Catalytic Domain)"/>
    <property type="match status" value="1"/>
</dbReference>
<accession>A0ABP4B159</accession>
<dbReference type="EMBL" id="BAAAHK010000008">
    <property type="protein sequence ID" value="GAA0944362.1"/>
    <property type="molecule type" value="Genomic_DNA"/>
</dbReference>